<feature type="transmembrane region" description="Helical" evidence="1">
    <location>
        <begin position="41"/>
        <end position="64"/>
    </location>
</feature>
<feature type="transmembrane region" description="Helical" evidence="1">
    <location>
        <begin position="5"/>
        <end position="21"/>
    </location>
</feature>
<keyword evidence="1" id="KW-1133">Transmembrane helix</keyword>
<keyword evidence="1" id="KW-0812">Transmembrane</keyword>
<dbReference type="AlphaFoldDB" id="A0A6C0HVE3"/>
<evidence type="ECO:0000313" key="2">
    <source>
        <dbReference type="EMBL" id="QHT84454.1"/>
    </source>
</evidence>
<keyword evidence="1" id="KW-0472">Membrane</keyword>
<accession>A0A6C0HVE3</accession>
<organism evidence="2">
    <name type="scientific">viral metagenome</name>
    <dbReference type="NCBI Taxonomy" id="1070528"/>
    <lineage>
        <taxon>unclassified sequences</taxon>
        <taxon>metagenomes</taxon>
        <taxon>organismal metagenomes</taxon>
    </lineage>
</organism>
<proteinExistence type="predicted"/>
<evidence type="ECO:0000256" key="1">
    <source>
        <dbReference type="SAM" id="Phobius"/>
    </source>
</evidence>
<dbReference type="EMBL" id="MN740018">
    <property type="protein sequence ID" value="QHT84454.1"/>
    <property type="molecule type" value="Genomic_DNA"/>
</dbReference>
<sequence length="73" mass="8948">MNLELFLIIFYYIIMVIYLFQKYTKYYLYSDLSDLLDINFITILTSLFIKSYLIVKAFQLLLFFTKLIHKIIE</sequence>
<reference evidence="2" key="1">
    <citation type="journal article" date="2020" name="Nature">
        <title>Giant virus diversity and host interactions through global metagenomics.</title>
        <authorList>
            <person name="Schulz F."/>
            <person name="Roux S."/>
            <person name="Paez-Espino D."/>
            <person name="Jungbluth S."/>
            <person name="Walsh D.A."/>
            <person name="Denef V.J."/>
            <person name="McMahon K.D."/>
            <person name="Konstantinidis K.T."/>
            <person name="Eloe-Fadrosh E.A."/>
            <person name="Kyrpides N.C."/>
            <person name="Woyke T."/>
        </authorList>
    </citation>
    <scope>NUCLEOTIDE SEQUENCE</scope>
    <source>
        <strain evidence="2">GVMAG-M-3300023184-177</strain>
    </source>
</reference>
<protein>
    <submittedName>
        <fullName evidence="2">Uncharacterized protein</fullName>
    </submittedName>
</protein>
<name>A0A6C0HVE3_9ZZZZ</name>